<gene>
    <name evidence="2" type="ORF">ASPBRDRAFT_38420</name>
</gene>
<dbReference type="PANTHER" id="PTHR41813">
    <property type="entry name" value="REGULATOR PAB1642, PUTATIVE (AFU_ORTHOLOGUE AFUA_3G11955)-RELATED"/>
    <property type="match status" value="1"/>
</dbReference>
<evidence type="ECO:0000313" key="3">
    <source>
        <dbReference type="Proteomes" id="UP000184499"/>
    </source>
</evidence>
<dbReference type="GeneID" id="93576422"/>
<proteinExistence type="predicted"/>
<dbReference type="STRING" id="767769.A0A1L9UWM6"/>
<dbReference type="EMBL" id="KV878680">
    <property type="protein sequence ID" value="OJJ76051.1"/>
    <property type="molecule type" value="Genomic_DNA"/>
</dbReference>
<reference evidence="3" key="1">
    <citation type="journal article" date="2017" name="Genome Biol.">
        <title>Comparative genomics reveals high biological diversity and specific adaptations in the industrially and medically important fungal genus Aspergillus.</title>
        <authorList>
            <person name="de Vries R.P."/>
            <person name="Riley R."/>
            <person name="Wiebenga A."/>
            <person name="Aguilar-Osorio G."/>
            <person name="Amillis S."/>
            <person name="Uchima C.A."/>
            <person name="Anderluh G."/>
            <person name="Asadollahi M."/>
            <person name="Askin M."/>
            <person name="Barry K."/>
            <person name="Battaglia E."/>
            <person name="Bayram O."/>
            <person name="Benocci T."/>
            <person name="Braus-Stromeyer S.A."/>
            <person name="Caldana C."/>
            <person name="Canovas D."/>
            <person name="Cerqueira G.C."/>
            <person name="Chen F."/>
            <person name="Chen W."/>
            <person name="Choi C."/>
            <person name="Clum A."/>
            <person name="Dos Santos R.A."/>
            <person name="Damasio A.R."/>
            <person name="Diallinas G."/>
            <person name="Emri T."/>
            <person name="Fekete E."/>
            <person name="Flipphi M."/>
            <person name="Freyberg S."/>
            <person name="Gallo A."/>
            <person name="Gournas C."/>
            <person name="Habgood R."/>
            <person name="Hainaut M."/>
            <person name="Harispe M.L."/>
            <person name="Henrissat B."/>
            <person name="Hilden K.S."/>
            <person name="Hope R."/>
            <person name="Hossain A."/>
            <person name="Karabika E."/>
            <person name="Karaffa L."/>
            <person name="Karanyi Z."/>
            <person name="Krasevec N."/>
            <person name="Kuo A."/>
            <person name="Kusch H."/>
            <person name="LaButti K."/>
            <person name="Lagendijk E.L."/>
            <person name="Lapidus A."/>
            <person name="Levasseur A."/>
            <person name="Lindquist E."/>
            <person name="Lipzen A."/>
            <person name="Logrieco A.F."/>
            <person name="MacCabe A."/>
            <person name="Maekelae M.R."/>
            <person name="Malavazi I."/>
            <person name="Melin P."/>
            <person name="Meyer V."/>
            <person name="Mielnichuk N."/>
            <person name="Miskei M."/>
            <person name="Molnar A.P."/>
            <person name="Mule G."/>
            <person name="Ngan C.Y."/>
            <person name="Orejas M."/>
            <person name="Orosz E."/>
            <person name="Ouedraogo J.P."/>
            <person name="Overkamp K.M."/>
            <person name="Park H.-S."/>
            <person name="Perrone G."/>
            <person name="Piumi F."/>
            <person name="Punt P.J."/>
            <person name="Ram A.F."/>
            <person name="Ramon A."/>
            <person name="Rauscher S."/>
            <person name="Record E."/>
            <person name="Riano-Pachon D.M."/>
            <person name="Robert V."/>
            <person name="Roehrig J."/>
            <person name="Ruller R."/>
            <person name="Salamov A."/>
            <person name="Salih N.S."/>
            <person name="Samson R.A."/>
            <person name="Sandor E."/>
            <person name="Sanguinetti M."/>
            <person name="Schuetze T."/>
            <person name="Sepcic K."/>
            <person name="Shelest E."/>
            <person name="Sherlock G."/>
            <person name="Sophianopoulou V."/>
            <person name="Squina F.M."/>
            <person name="Sun H."/>
            <person name="Susca A."/>
            <person name="Todd R.B."/>
            <person name="Tsang A."/>
            <person name="Unkles S.E."/>
            <person name="van de Wiele N."/>
            <person name="van Rossen-Uffink D."/>
            <person name="Oliveira J.V."/>
            <person name="Vesth T.C."/>
            <person name="Visser J."/>
            <person name="Yu J.-H."/>
            <person name="Zhou M."/>
            <person name="Andersen M.R."/>
            <person name="Archer D.B."/>
            <person name="Baker S.E."/>
            <person name="Benoit I."/>
            <person name="Brakhage A.A."/>
            <person name="Braus G.H."/>
            <person name="Fischer R."/>
            <person name="Frisvad J.C."/>
            <person name="Goldman G.H."/>
            <person name="Houbraken J."/>
            <person name="Oakley B."/>
            <person name="Pocsi I."/>
            <person name="Scazzocchio C."/>
            <person name="Seiboth B."/>
            <person name="vanKuyk P.A."/>
            <person name="Wortman J."/>
            <person name="Dyer P.S."/>
            <person name="Grigoriev I.V."/>
        </authorList>
    </citation>
    <scope>NUCLEOTIDE SEQUENCE [LARGE SCALE GENOMIC DNA]</scope>
    <source>
        <strain evidence="3">CBS 101740 / IMI 381727 / IBT 21946</strain>
    </source>
</reference>
<dbReference type="InterPro" id="IPR016084">
    <property type="entry name" value="Haem_Oase-like_multi-hlx"/>
</dbReference>
<accession>A0A1L9UWM6</accession>
<dbReference type="InterPro" id="IPR004305">
    <property type="entry name" value="Thiaminase-2/PQQC"/>
</dbReference>
<dbReference type="CDD" id="cd19357">
    <property type="entry name" value="TenA_E_At3g16990-like"/>
    <property type="match status" value="1"/>
</dbReference>
<name>A0A1L9UWM6_ASPBC</name>
<dbReference type="GO" id="GO:0006772">
    <property type="term" value="P:thiamine metabolic process"/>
    <property type="evidence" value="ECO:0007669"/>
    <property type="project" value="UniProtKB-ARBA"/>
</dbReference>
<dbReference type="SUPFAM" id="SSF48613">
    <property type="entry name" value="Heme oxygenase-like"/>
    <property type="match status" value="1"/>
</dbReference>
<dbReference type="Proteomes" id="UP000184499">
    <property type="component" value="Unassembled WGS sequence"/>
</dbReference>
<evidence type="ECO:0000313" key="2">
    <source>
        <dbReference type="EMBL" id="OJJ76051.1"/>
    </source>
</evidence>
<evidence type="ECO:0000259" key="1">
    <source>
        <dbReference type="Pfam" id="PF03070"/>
    </source>
</evidence>
<organism evidence="2 3">
    <name type="scientific">Aspergillus brasiliensis (strain CBS 101740 / IMI 381727 / IBT 21946)</name>
    <dbReference type="NCBI Taxonomy" id="767769"/>
    <lineage>
        <taxon>Eukaryota</taxon>
        <taxon>Fungi</taxon>
        <taxon>Dikarya</taxon>
        <taxon>Ascomycota</taxon>
        <taxon>Pezizomycotina</taxon>
        <taxon>Eurotiomycetes</taxon>
        <taxon>Eurotiomycetidae</taxon>
        <taxon>Eurotiales</taxon>
        <taxon>Aspergillaceae</taxon>
        <taxon>Aspergillus</taxon>
        <taxon>Aspergillus subgen. Circumdati</taxon>
    </lineage>
</organism>
<dbReference type="OrthoDB" id="37730at2759"/>
<feature type="domain" description="Thiaminase-2/PQQC" evidence="1">
    <location>
        <begin position="113"/>
        <end position="232"/>
    </location>
</feature>
<sequence length="250" mass="27821">MTSLTTHLLNLNPSALHTSTTHPFLHSAGTSTLPKATLSAWLSQDRLYAQSYVRFIGLLLSKIRLPYTTTGTGTDSSSPLESRILSLLTSALLNIQRELTFFETVAAEYNLDLQVTPTGATTFGPSEATHAYTDLFLSAGSSGVTLLEGLVVLWATEVCYYKAWGYAREVMENDSKDGEGRNDADGGALRVQFIPNWTSEEFGRFVDEIAELVDEVSVGVADREREELLGRCERWWRQVVWLEGMFWPKV</sequence>
<protein>
    <recommendedName>
        <fullName evidence="1">Thiaminase-2/PQQC domain-containing protein</fullName>
    </recommendedName>
</protein>
<keyword evidence="3" id="KW-1185">Reference proteome</keyword>
<dbReference type="Pfam" id="PF03070">
    <property type="entry name" value="TENA_THI-4"/>
    <property type="match status" value="1"/>
</dbReference>
<dbReference type="Gene3D" id="1.20.910.10">
    <property type="entry name" value="Heme oxygenase-like"/>
    <property type="match status" value="1"/>
</dbReference>
<dbReference type="PANTHER" id="PTHR41813:SF2">
    <property type="entry name" value="REGULATOR PAB1642, PUTATIVE (AFU_ORTHOLOGUE AFUA_3G11955)-RELATED"/>
    <property type="match status" value="1"/>
</dbReference>
<dbReference type="AlphaFoldDB" id="A0A1L9UWM6"/>
<dbReference type="RefSeq" id="XP_067483298.1">
    <property type="nucleotide sequence ID" value="XM_067623934.1"/>
</dbReference>
<dbReference type="InterPro" id="IPR053261">
    <property type="entry name" value="Polyketide-peptide_reg"/>
</dbReference>
<dbReference type="VEuPathDB" id="FungiDB:ASPBRDRAFT_38420"/>
<dbReference type="OMA" id="IPNWTSE"/>